<feature type="region of interest" description="Disordered" evidence="2">
    <location>
        <begin position="84"/>
        <end position="120"/>
    </location>
</feature>
<evidence type="ECO:0000313" key="3">
    <source>
        <dbReference type="EMBL" id="KAK0428941.1"/>
    </source>
</evidence>
<feature type="compositionally biased region" description="Polar residues" evidence="2">
    <location>
        <begin position="184"/>
        <end position="209"/>
    </location>
</feature>
<dbReference type="AlphaFoldDB" id="A0AA39MBQ7"/>
<reference evidence="3" key="1">
    <citation type="submission" date="2023-06" db="EMBL/GenBank/DDBJ databases">
        <title>Genomic analysis of the entomopathogenic nematode Steinernema hermaphroditum.</title>
        <authorList>
            <person name="Schwarz E.M."/>
            <person name="Heppert J.K."/>
            <person name="Baniya A."/>
            <person name="Schwartz H.T."/>
            <person name="Tan C.-H."/>
            <person name="Antoshechkin I."/>
            <person name="Sternberg P.W."/>
            <person name="Goodrich-Blair H."/>
            <person name="Dillman A.R."/>
        </authorList>
    </citation>
    <scope>NUCLEOTIDE SEQUENCE</scope>
    <source>
        <strain evidence="3">PS9179</strain>
        <tissue evidence="3">Whole animal</tissue>
    </source>
</reference>
<feature type="compositionally biased region" description="Polar residues" evidence="2">
    <location>
        <begin position="86"/>
        <end position="100"/>
    </location>
</feature>
<proteinExistence type="predicted"/>
<feature type="region of interest" description="Disordered" evidence="2">
    <location>
        <begin position="184"/>
        <end position="211"/>
    </location>
</feature>
<accession>A0AA39MBQ7</accession>
<protein>
    <recommendedName>
        <fullName evidence="5">BZIP domain-containing protein</fullName>
    </recommendedName>
</protein>
<feature type="coiled-coil region" evidence="1">
    <location>
        <begin position="24"/>
        <end position="58"/>
    </location>
</feature>
<dbReference type="CDD" id="cd14686">
    <property type="entry name" value="bZIP"/>
    <property type="match status" value="1"/>
</dbReference>
<evidence type="ECO:0000256" key="2">
    <source>
        <dbReference type="SAM" id="MobiDB-lite"/>
    </source>
</evidence>
<name>A0AA39MBQ7_9BILA</name>
<dbReference type="EMBL" id="JAUCMV010000001">
    <property type="protein sequence ID" value="KAK0428941.1"/>
    <property type="molecule type" value="Genomic_DNA"/>
</dbReference>
<evidence type="ECO:0000256" key="1">
    <source>
        <dbReference type="SAM" id="Coils"/>
    </source>
</evidence>
<gene>
    <name evidence="3" type="ORF">QR680_011095</name>
</gene>
<dbReference type="Proteomes" id="UP001175271">
    <property type="component" value="Unassembled WGS sequence"/>
</dbReference>
<evidence type="ECO:0000313" key="4">
    <source>
        <dbReference type="Proteomes" id="UP001175271"/>
    </source>
</evidence>
<keyword evidence="4" id="KW-1185">Reference proteome</keyword>
<evidence type="ECO:0008006" key="5">
    <source>
        <dbReference type="Google" id="ProtNLM"/>
    </source>
</evidence>
<organism evidence="3 4">
    <name type="scientific">Steinernema hermaphroditum</name>
    <dbReference type="NCBI Taxonomy" id="289476"/>
    <lineage>
        <taxon>Eukaryota</taxon>
        <taxon>Metazoa</taxon>
        <taxon>Ecdysozoa</taxon>
        <taxon>Nematoda</taxon>
        <taxon>Chromadorea</taxon>
        <taxon>Rhabditida</taxon>
        <taxon>Tylenchina</taxon>
        <taxon>Panagrolaimomorpha</taxon>
        <taxon>Strongyloidoidea</taxon>
        <taxon>Steinernematidae</taxon>
        <taxon>Steinernema</taxon>
    </lineage>
</organism>
<keyword evidence="1" id="KW-0175">Coiled coil</keyword>
<sequence>MPRQRKVGPVSPSTLRQRKFQEIAKEREKSKDALIEKLEKENAQLRNRNQDLESLLAAAPTTTRPSGYSASSLLTPASVAYDESAESPQIAQNGPPTSGIVNAFGNPPNPPACGTSPVDRRPHSLQNANVHSEPEVYLAPESHPGPHLGNPPATQNLFLEHTYQPPFAMHLQPFPPPIFEIPWSSTTFSNPNPNGQTQETQFEQPSFSWPNAPPTNSPDCVYYSNATHPNPVSDPTTQPTNYYLPLKIPEFDIHEYLFGDYDPNELDQYLQEHDLESLLDREPDCPTVPNPVCRPASC</sequence>
<comment type="caution">
    <text evidence="3">The sequence shown here is derived from an EMBL/GenBank/DDBJ whole genome shotgun (WGS) entry which is preliminary data.</text>
</comment>